<reference evidence="5" key="1">
    <citation type="submission" date="2019-04" db="EMBL/GenBank/DDBJ databases">
        <title>Friends and foes A comparative genomics studyof 23 Aspergillus species from section Flavi.</title>
        <authorList>
            <consortium name="DOE Joint Genome Institute"/>
            <person name="Kjaerbolling I."/>
            <person name="Vesth T."/>
            <person name="Frisvad J.C."/>
            <person name="Nybo J.L."/>
            <person name="Theobald S."/>
            <person name="Kildgaard S."/>
            <person name="Isbrandt T."/>
            <person name="Kuo A."/>
            <person name="Sato A."/>
            <person name="Lyhne E.K."/>
            <person name="Kogle M.E."/>
            <person name="Wiebenga A."/>
            <person name="Kun R.S."/>
            <person name="Lubbers R.J."/>
            <person name="Makela M.R."/>
            <person name="Barry K."/>
            <person name="Chovatia M."/>
            <person name="Clum A."/>
            <person name="Daum C."/>
            <person name="Haridas S."/>
            <person name="He G."/>
            <person name="LaButti K."/>
            <person name="Lipzen A."/>
            <person name="Mondo S."/>
            <person name="Riley R."/>
            <person name="Salamov A."/>
            <person name="Simmons B.A."/>
            <person name="Magnuson J.K."/>
            <person name="Henrissat B."/>
            <person name="Mortensen U.H."/>
            <person name="Larsen T.O."/>
            <person name="Devries R.P."/>
            <person name="Grigoriev I.V."/>
            <person name="Machida M."/>
            <person name="Baker S.E."/>
            <person name="Andersen M.R."/>
        </authorList>
    </citation>
    <scope>NUCLEOTIDE SEQUENCE [LARGE SCALE GENOMIC DNA]</scope>
    <source>
        <strain evidence="5">IBT 14317</strain>
    </source>
</reference>
<evidence type="ECO:0000259" key="4">
    <source>
        <dbReference type="PROSITE" id="PS01031"/>
    </source>
</evidence>
<dbReference type="EMBL" id="ML735229">
    <property type="protein sequence ID" value="KAE8393465.1"/>
    <property type="molecule type" value="Genomic_DNA"/>
</dbReference>
<dbReference type="OrthoDB" id="1431247at2759"/>
<dbReference type="AlphaFoldDB" id="A0A5N7CHB7"/>
<keyword evidence="1" id="KW-0346">Stress response</keyword>
<gene>
    <name evidence="5" type="ORF">BDV23DRAFT_170165</name>
</gene>
<sequence length="274" mass="30843">MPARPSRSWDQDIRVDAVANGCSQSFLRRTKGTANSKPQTPVRMVSPLPNHAPLGGVIKNRSTMCGDSDLCARLPYTRQLPSTVYTYSKMAYRSNFNTLSHRVPSLLAVTTKRQVQPCISSRYATARSMALMPHMHRGPSAIKRLLDDYDRYLSGHALDPHPRAYAPTFDMRESKEAYELEGELPGVKQSDVDIEYIDTHTIVIKGHTERASQLDEGSWWISERSTGDFRRSFSFPSTVDPENTRARLRDGVLSVTIPKVGSTWEAKKVKVEDE</sequence>
<dbReference type="InterPro" id="IPR002068">
    <property type="entry name" value="A-crystallin/Hsp20_dom"/>
</dbReference>
<protein>
    <submittedName>
        <fullName evidence="5">HSP20-like chaperone</fullName>
    </submittedName>
</protein>
<dbReference type="Gene3D" id="2.60.40.790">
    <property type="match status" value="1"/>
</dbReference>
<evidence type="ECO:0000256" key="2">
    <source>
        <dbReference type="PROSITE-ProRule" id="PRU00285"/>
    </source>
</evidence>
<evidence type="ECO:0000256" key="3">
    <source>
        <dbReference type="RuleBase" id="RU003616"/>
    </source>
</evidence>
<dbReference type="CDD" id="cd06464">
    <property type="entry name" value="ACD_sHsps-like"/>
    <property type="match status" value="1"/>
</dbReference>
<organism evidence="5">
    <name type="scientific">Petromyces alliaceus</name>
    <name type="common">Aspergillus alliaceus</name>
    <dbReference type="NCBI Taxonomy" id="209559"/>
    <lineage>
        <taxon>Eukaryota</taxon>
        <taxon>Fungi</taxon>
        <taxon>Dikarya</taxon>
        <taxon>Ascomycota</taxon>
        <taxon>Pezizomycotina</taxon>
        <taxon>Eurotiomycetes</taxon>
        <taxon>Eurotiomycetidae</taxon>
        <taxon>Eurotiales</taxon>
        <taxon>Aspergillaceae</taxon>
        <taxon>Aspergillus</taxon>
        <taxon>Aspergillus subgen. Circumdati</taxon>
    </lineage>
</organism>
<feature type="domain" description="SHSP" evidence="4">
    <location>
        <begin position="160"/>
        <end position="274"/>
    </location>
</feature>
<evidence type="ECO:0000313" key="5">
    <source>
        <dbReference type="EMBL" id="KAE8393465.1"/>
    </source>
</evidence>
<dbReference type="Proteomes" id="UP000326877">
    <property type="component" value="Unassembled WGS sequence"/>
</dbReference>
<proteinExistence type="inferred from homology"/>
<name>A0A5N7CHB7_PETAA</name>
<dbReference type="InterPro" id="IPR008978">
    <property type="entry name" value="HSP20-like_chaperone"/>
</dbReference>
<evidence type="ECO:0000256" key="1">
    <source>
        <dbReference type="ARBA" id="ARBA00023016"/>
    </source>
</evidence>
<accession>A0A5N7CHB7</accession>
<dbReference type="InterPro" id="IPR031107">
    <property type="entry name" value="Small_HSP"/>
</dbReference>
<dbReference type="PROSITE" id="PS01031">
    <property type="entry name" value="SHSP"/>
    <property type="match status" value="1"/>
</dbReference>
<dbReference type="Pfam" id="PF00011">
    <property type="entry name" value="HSP20"/>
    <property type="match status" value="1"/>
</dbReference>
<dbReference type="PANTHER" id="PTHR11527">
    <property type="entry name" value="HEAT-SHOCK PROTEIN 20 FAMILY MEMBER"/>
    <property type="match status" value="1"/>
</dbReference>
<comment type="similarity">
    <text evidence="2 3">Belongs to the small heat shock protein (HSP20) family.</text>
</comment>
<dbReference type="SUPFAM" id="SSF49764">
    <property type="entry name" value="HSP20-like chaperones"/>
    <property type="match status" value="1"/>
</dbReference>